<evidence type="ECO:0000313" key="8">
    <source>
        <dbReference type="EMBL" id="QDH16949.1"/>
    </source>
</evidence>
<evidence type="ECO:0000256" key="3">
    <source>
        <dbReference type="ARBA" id="ARBA00022634"/>
    </source>
</evidence>
<keyword evidence="4" id="KW-0547">Nucleotide-binding</keyword>
<evidence type="ECO:0000256" key="4">
    <source>
        <dbReference type="ARBA" id="ARBA00022741"/>
    </source>
</evidence>
<dbReference type="EC" id="1.17.4.1" evidence="2"/>
<dbReference type="EMBL" id="CP038141">
    <property type="protein sequence ID" value="QDH16949.1"/>
    <property type="molecule type" value="Genomic_DNA"/>
</dbReference>
<evidence type="ECO:0000256" key="2">
    <source>
        <dbReference type="ARBA" id="ARBA00012274"/>
    </source>
</evidence>
<dbReference type="Pfam" id="PF12637">
    <property type="entry name" value="TSCPD"/>
    <property type="match status" value="1"/>
</dbReference>
<feature type="compositionally biased region" description="Basic residues" evidence="6">
    <location>
        <begin position="498"/>
        <end position="509"/>
    </location>
</feature>
<dbReference type="AlphaFoldDB" id="A0A4Y6UH82"/>
<organism evidence="8 9">
    <name type="scientific">Swingsia samuiensis</name>
    <dbReference type="NCBI Taxonomy" id="1293412"/>
    <lineage>
        <taxon>Bacteria</taxon>
        <taxon>Pseudomonadati</taxon>
        <taxon>Pseudomonadota</taxon>
        <taxon>Alphaproteobacteria</taxon>
        <taxon>Acetobacterales</taxon>
        <taxon>Acetobacteraceae</taxon>
        <taxon>Swingsia</taxon>
    </lineage>
</organism>
<comment type="similarity">
    <text evidence="1">Belongs to the ribonucleoside diphosphate reductase class-2 family.</text>
</comment>
<dbReference type="OrthoDB" id="9762933at2"/>
<gene>
    <name evidence="8" type="ORF">E3D00_04730</name>
</gene>
<dbReference type="GO" id="GO:0071897">
    <property type="term" value="P:DNA biosynthetic process"/>
    <property type="evidence" value="ECO:0007669"/>
    <property type="project" value="UniProtKB-KW"/>
</dbReference>
<keyword evidence="3" id="KW-0237">DNA synthesis</keyword>
<keyword evidence="9" id="KW-1185">Reference proteome</keyword>
<dbReference type="KEGG" id="ssam:E3D00_04730"/>
<accession>A0A4Y6UH82</accession>
<dbReference type="GO" id="GO:0000166">
    <property type="term" value="F:nucleotide binding"/>
    <property type="evidence" value="ECO:0007669"/>
    <property type="project" value="UniProtKB-KW"/>
</dbReference>
<feature type="region of interest" description="Disordered" evidence="6">
    <location>
        <begin position="486"/>
        <end position="509"/>
    </location>
</feature>
<protein>
    <recommendedName>
        <fullName evidence="2">ribonucleoside-diphosphate reductase</fullName>
        <ecNumber evidence="2">1.17.4.1</ecNumber>
    </recommendedName>
</protein>
<evidence type="ECO:0000256" key="1">
    <source>
        <dbReference type="ARBA" id="ARBA00007405"/>
    </source>
</evidence>
<proteinExistence type="inferred from homology"/>
<dbReference type="InterPro" id="IPR024434">
    <property type="entry name" value="TSCPD_dom"/>
</dbReference>
<reference evidence="8 9" key="1">
    <citation type="submission" date="2019-03" db="EMBL/GenBank/DDBJ databases">
        <title>The complete genome sequence of Swingsia samuiensis NBRC107927(T).</title>
        <authorList>
            <person name="Chua K.-O."/>
            <person name="Chan K.-G."/>
            <person name="See-Too W.-S."/>
        </authorList>
    </citation>
    <scope>NUCLEOTIDE SEQUENCE [LARGE SCALE GENOMIC DNA]</scope>
    <source>
        <strain evidence="8 9">AH83</strain>
    </source>
</reference>
<dbReference type="GO" id="GO:0004748">
    <property type="term" value="F:ribonucleoside-diphosphate reductase activity, thioredoxin disulfide as acceptor"/>
    <property type="evidence" value="ECO:0007669"/>
    <property type="project" value="UniProtKB-EC"/>
</dbReference>
<dbReference type="Proteomes" id="UP000316313">
    <property type="component" value="Chromosome"/>
</dbReference>
<feature type="domain" description="TSCPD" evidence="7">
    <location>
        <begin position="362"/>
        <end position="468"/>
    </location>
</feature>
<evidence type="ECO:0000256" key="6">
    <source>
        <dbReference type="SAM" id="MobiDB-lite"/>
    </source>
</evidence>
<dbReference type="RefSeq" id="WP_141460411.1">
    <property type="nucleotide sequence ID" value="NZ_CP038141.1"/>
</dbReference>
<comment type="catalytic activity">
    <reaction evidence="5">
        <text>a 2'-deoxyribonucleoside 5'-diphosphate + [thioredoxin]-disulfide + H2O = a ribonucleoside 5'-diphosphate + [thioredoxin]-dithiol</text>
        <dbReference type="Rhea" id="RHEA:23252"/>
        <dbReference type="Rhea" id="RHEA-COMP:10698"/>
        <dbReference type="Rhea" id="RHEA-COMP:10700"/>
        <dbReference type="ChEBI" id="CHEBI:15377"/>
        <dbReference type="ChEBI" id="CHEBI:29950"/>
        <dbReference type="ChEBI" id="CHEBI:50058"/>
        <dbReference type="ChEBI" id="CHEBI:57930"/>
        <dbReference type="ChEBI" id="CHEBI:73316"/>
        <dbReference type="EC" id="1.17.4.1"/>
    </reaction>
</comment>
<evidence type="ECO:0000256" key="5">
    <source>
        <dbReference type="ARBA" id="ARBA00047754"/>
    </source>
</evidence>
<sequence>MTARLHWTGVRMRTLTVTTDPDDSLPRSVIFPTVWDDDAAQAIAQLTPHEGPIRLATEAARWVDMLDALPAPDASEGEGEGEAAPINLGRSLSYLLLMRQIAPNIALWQNRPDETPGFVVKLSSFVQDGCFASEHYIACIKLACSALRRLHSATRAERSGELPLFDVPTVPACETAGLILLSDLDACLANMGLDYDSNAGRQVARAVSAVATSIARAGTRLPAVKIPTSDIPDLEKITQATNQAFPDKNLAIIETGFSSSGPIDAILGVEACGLAPIFSPLQENGHLRASTLARLSHKGLTVETALAMAISGENPLPPTNPHAHHDMQQALSGYVDFMPELPEPDLVDQKAKLARGIRRPLPLRQSGFTQKTSVGGHSLFMRTSEFEDGTLGEISITPPKESPMAKGLMDCLGHAVSIGLQFGAPLEAFVERFAYTRFGPAGTVEGDPKSAYASSIVDYAFRTLSEAYLGVHMPDAPQQEKYLTDQSPMLPFDGAPKPPHRNSRLKLVS</sequence>
<name>A0A4Y6UH82_9PROT</name>
<evidence type="ECO:0000259" key="7">
    <source>
        <dbReference type="Pfam" id="PF12637"/>
    </source>
</evidence>
<evidence type="ECO:0000313" key="9">
    <source>
        <dbReference type="Proteomes" id="UP000316313"/>
    </source>
</evidence>